<dbReference type="InterPro" id="IPR003594">
    <property type="entry name" value="HATPase_dom"/>
</dbReference>
<dbReference type="Pfam" id="PF02518">
    <property type="entry name" value="HATPase_c"/>
    <property type="match status" value="1"/>
</dbReference>
<dbReference type="GO" id="GO:0016020">
    <property type="term" value="C:membrane"/>
    <property type="evidence" value="ECO:0007669"/>
    <property type="project" value="InterPro"/>
</dbReference>
<dbReference type="AlphaFoldDB" id="A0A370FBP9"/>
<dbReference type="Gene3D" id="3.30.565.10">
    <property type="entry name" value="Histidine kinase-like ATPase, C-terminal domain"/>
    <property type="match status" value="1"/>
</dbReference>
<dbReference type="InterPro" id="IPR036890">
    <property type="entry name" value="HATPase_C_sf"/>
</dbReference>
<feature type="compositionally biased region" description="Basic and acidic residues" evidence="3">
    <location>
        <begin position="332"/>
        <end position="343"/>
    </location>
</feature>
<comment type="caution">
    <text evidence="6">The sequence shown here is derived from an EMBL/GenBank/DDBJ whole genome shotgun (WGS) entry which is preliminary data.</text>
</comment>
<keyword evidence="4" id="KW-1133">Transmembrane helix</keyword>
<reference evidence="6 7" key="1">
    <citation type="submission" date="2018-07" db="EMBL/GenBank/DDBJ databases">
        <title>Genomic Encyclopedia of Type Strains, Phase IV (KMG-IV): sequencing the most valuable type-strain genomes for metagenomic binning, comparative biology and taxonomic classification.</title>
        <authorList>
            <person name="Goeker M."/>
        </authorList>
    </citation>
    <scope>NUCLEOTIDE SEQUENCE [LARGE SCALE GENOMIC DNA]</scope>
    <source>
        <strain evidence="6 7">DSM 21352</strain>
    </source>
</reference>
<keyword evidence="6" id="KW-0418">Kinase</keyword>
<dbReference type="PANTHER" id="PTHR34220">
    <property type="entry name" value="SENSOR HISTIDINE KINASE YPDA"/>
    <property type="match status" value="1"/>
</dbReference>
<evidence type="ECO:0000256" key="1">
    <source>
        <dbReference type="ARBA" id="ARBA00000085"/>
    </source>
</evidence>
<evidence type="ECO:0000256" key="3">
    <source>
        <dbReference type="SAM" id="MobiDB-lite"/>
    </source>
</evidence>
<sequence length="368" mass="39347">MTVLLRSLLRHYLHVLALCCVVTVFTTLMWPTRSYLIQLVYSVCIGTICWATMEAGRYLVDPRHCHGNPEGGRGWPKGWRGLVLTVTGILVGFYVGDEVAYWLIGPGDSDAGPANKNIIGLYITVAAGAIGSFYFHAKGKSAAMAAEIAAAARDASEARLKLLETQLEPHMLFNTLANLRVLIGTDPERAVAMLDRLNDYLRATLGGSRSTLHPLSQEFDRLADYLALMAVRMGPRLRCTLELPPGLREVPVPPLLLQPLVENAIRHGLEPQVEGGEIRVLARREDGDLVIDVIDTGAGLATAPDGRPGEGAGPPPSDDGAASAGGFGLTQVRERLRTLHGERGTLTLSSPPGGGTRATVTLPLPASA</sequence>
<protein>
    <recommendedName>
        <fullName evidence="2">histidine kinase</fullName>
        <ecNumber evidence="2">2.7.13.3</ecNumber>
    </recommendedName>
</protein>
<dbReference type="Pfam" id="PF06580">
    <property type="entry name" value="His_kinase"/>
    <property type="match status" value="1"/>
</dbReference>
<evidence type="ECO:0000259" key="5">
    <source>
        <dbReference type="PROSITE" id="PS50109"/>
    </source>
</evidence>
<dbReference type="PANTHER" id="PTHR34220:SF9">
    <property type="entry name" value="SIGNAL TRANSDUCTION HISTIDINE KINASE INTERNAL REGION DOMAIN-CONTAINING PROTEIN"/>
    <property type="match status" value="1"/>
</dbReference>
<feature type="transmembrane region" description="Helical" evidence="4">
    <location>
        <begin position="119"/>
        <end position="137"/>
    </location>
</feature>
<dbReference type="InterPro" id="IPR004358">
    <property type="entry name" value="Sig_transdc_His_kin-like_C"/>
</dbReference>
<dbReference type="InterPro" id="IPR050640">
    <property type="entry name" value="Bact_2-comp_sensor_kinase"/>
</dbReference>
<dbReference type="Proteomes" id="UP000255265">
    <property type="component" value="Unassembled WGS sequence"/>
</dbReference>
<dbReference type="InterPro" id="IPR005467">
    <property type="entry name" value="His_kinase_dom"/>
</dbReference>
<dbReference type="EC" id="2.7.13.3" evidence="2"/>
<organism evidence="6 7">
    <name type="scientific">Pseudacidovorax intermedius</name>
    <dbReference type="NCBI Taxonomy" id="433924"/>
    <lineage>
        <taxon>Bacteria</taxon>
        <taxon>Pseudomonadati</taxon>
        <taxon>Pseudomonadota</taxon>
        <taxon>Betaproteobacteria</taxon>
        <taxon>Burkholderiales</taxon>
        <taxon>Comamonadaceae</taxon>
        <taxon>Pseudacidovorax</taxon>
    </lineage>
</organism>
<comment type="catalytic activity">
    <reaction evidence="1">
        <text>ATP + protein L-histidine = ADP + protein N-phospho-L-histidine.</text>
        <dbReference type="EC" id="2.7.13.3"/>
    </reaction>
</comment>
<feature type="domain" description="Histidine kinase" evidence="5">
    <location>
        <begin position="256"/>
        <end position="366"/>
    </location>
</feature>
<dbReference type="SMART" id="SM00387">
    <property type="entry name" value="HATPase_c"/>
    <property type="match status" value="1"/>
</dbReference>
<dbReference type="EMBL" id="QQAV01000008">
    <property type="protein sequence ID" value="RDI22036.1"/>
    <property type="molecule type" value="Genomic_DNA"/>
</dbReference>
<dbReference type="SUPFAM" id="SSF55874">
    <property type="entry name" value="ATPase domain of HSP90 chaperone/DNA topoisomerase II/histidine kinase"/>
    <property type="match status" value="1"/>
</dbReference>
<dbReference type="PRINTS" id="PR00344">
    <property type="entry name" value="BCTRLSENSOR"/>
</dbReference>
<dbReference type="OrthoDB" id="2514702at2"/>
<gene>
    <name evidence="6" type="ORF">DFR41_108160</name>
</gene>
<feature type="transmembrane region" description="Helical" evidence="4">
    <location>
        <begin position="12"/>
        <end position="30"/>
    </location>
</feature>
<evidence type="ECO:0000313" key="6">
    <source>
        <dbReference type="EMBL" id="RDI22036.1"/>
    </source>
</evidence>
<keyword evidence="7" id="KW-1185">Reference proteome</keyword>
<keyword evidence="4" id="KW-0472">Membrane</keyword>
<keyword evidence="6" id="KW-0808">Transferase</keyword>
<keyword evidence="4" id="KW-0812">Transmembrane</keyword>
<feature type="transmembrane region" description="Helical" evidence="4">
    <location>
        <begin position="36"/>
        <end position="60"/>
    </location>
</feature>
<dbReference type="PROSITE" id="PS50109">
    <property type="entry name" value="HIS_KIN"/>
    <property type="match status" value="1"/>
</dbReference>
<evidence type="ECO:0000313" key="7">
    <source>
        <dbReference type="Proteomes" id="UP000255265"/>
    </source>
</evidence>
<feature type="transmembrane region" description="Helical" evidence="4">
    <location>
        <begin position="81"/>
        <end position="104"/>
    </location>
</feature>
<evidence type="ECO:0000256" key="4">
    <source>
        <dbReference type="SAM" id="Phobius"/>
    </source>
</evidence>
<accession>A0A370FBP9</accession>
<name>A0A370FBP9_9BURK</name>
<dbReference type="InterPro" id="IPR010559">
    <property type="entry name" value="Sig_transdc_His_kin_internal"/>
</dbReference>
<evidence type="ECO:0000256" key="2">
    <source>
        <dbReference type="ARBA" id="ARBA00012438"/>
    </source>
</evidence>
<feature type="region of interest" description="Disordered" evidence="3">
    <location>
        <begin position="299"/>
        <end position="368"/>
    </location>
</feature>
<proteinExistence type="predicted"/>
<dbReference type="RefSeq" id="WP_114803930.1">
    <property type="nucleotide sequence ID" value="NZ_QQAV01000008.1"/>
</dbReference>
<dbReference type="GO" id="GO:0000155">
    <property type="term" value="F:phosphorelay sensor kinase activity"/>
    <property type="evidence" value="ECO:0007669"/>
    <property type="project" value="InterPro"/>
</dbReference>
<dbReference type="STRING" id="433924.NS331_09315"/>